<dbReference type="InterPro" id="IPR013212">
    <property type="entry name" value="Mad3/Bub1_I"/>
</dbReference>
<evidence type="ECO:0000313" key="4">
    <source>
        <dbReference type="Proteomes" id="UP000053820"/>
    </source>
</evidence>
<organism evidence="3 4">
    <name type="scientific">Hydnomerulius pinastri MD-312</name>
    <dbReference type="NCBI Taxonomy" id="994086"/>
    <lineage>
        <taxon>Eukaryota</taxon>
        <taxon>Fungi</taxon>
        <taxon>Dikarya</taxon>
        <taxon>Basidiomycota</taxon>
        <taxon>Agaricomycotina</taxon>
        <taxon>Agaricomycetes</taxon>
        <taxon>Agaricomycetidae</taxon>
        <taxon>Boletales</taxon>
        <taxon>Boletales incertae sedis</taxon>
        <taxon>Leucogyrophana</taxon>
    </lineage>
</organism>
<dbReference type="SMART" id="SM00777">
    <property type="entry name" value="Mad3_BUB1_I"/>
    <property type="match status" value="1"/>
</dbReference>
<dbReference type="GO" id="GO:0032991">
    <property type="term" value="C:protein-containing complex"/>
    <property type="evidence" value="ECO:0007669"/>
    <property type="project" value="UniProtKB-ARBA"/>
</dbReference>
<dbReference type="AlphaFoldDB" id="A0A0C9WCR1"/>
<dbReference type="Gene3D" id="1.25.40.430">
    <property type="match status" value="1"/>
</dbReference>
<dbReference type="Proteomes" id="UP000053820">
    <property type="component" value="Unassembled WGS sequence"/>
</dbReference>
<feature type="region of interest" description="Disordered" evidence="1">
    <location>
        <begin position="212"/>
        <end position="266"/>
    </location>
</feature>
<feature type="domain" description="BUB1 N-terminal" evidence="2">
    <location>
        <begin position="69"/>
        <end position="227"/>
    </location>
</feature>
<keyword evidence="4" id="KW-1185">Reference proteome</keyword>
<gene>
    <name evidence="3" type="ORF">HYDPIDRAFT_95738</name>
</gene>
<dbReference type="GO" id="GO:0007094">
    <property type="term" value="P:mitotic spindle assembly checkpoint signaling"/>
    <property type="evidence" value="ECO:0007669"/>
    <property type="project" value="InterPro"/>
</dbReference>
<accession>A0A0C9WCR1</accession>
<feature type="region of interest" description="Disordered" evidence="1">
    <location>
        <begin position="319"/>
        <end position="432"/>
    </location>
</feature>
<name>A0A0C9WCR1_9AGAM</name>
<dbReference type="EMBL" id="KN839859">
    <property type="protein sequence ID" value="KIJ61837.1"/>
    <property type="molecule type" value="Genomic_DNA"/>
</dbReference>
<dbReference type="Pfam" id="PF08311">
    <property type="entry name" value="Mad3_BUB1_I"/>
    <property type="match status" value="1"/>
</dbReference>
<proteinExistence type="predicted"/>
<reference evidence="3 4" key="1">
    <citation type="submission" date="2014-04" db="EMBL/GenBank/DDBJ databases">
        <title>Evolutionary Origins and Diversification of the Mycorrhizal Mutualists.</title>
        <authorList>
            <consortium name="DOE Joint Genome Institute"/>
            <consortium name="Mycorrhizal Genomics Consortium"/>
            <person name="Kohler A."/>
            <person name="Kuo A."/>
            <person name="Nagy L.G."/>
            <person name="Floudas D."/>
            <person name="Copeland A."/>
            <person name="Barry K.W."/>
            <person name="Cichocki N."/>
            <person name="Veneault-Fourrey C."/>
            <person name="LaButti K."/>
            <person name="Lindquist E.A."/>
            <person name="Lipzen A."/>
            <person name="Lundell T."/>
            <person name="Morin E."/>
            <person name="Murat C."/>
            <person name="Riley R."/>
            <person name="Ohm R."/>
            <person name="Sun H."/>
            <person name="Tunlid A."/>
            <person name="Henrissat B."/>
            <person name="Grigoriev I.V."/>
            <person name="Hibbett D.S."/>
            <person name="Martin F."/>
        </authorList>
    </citation>
    <scope>NUCLEOTIDE SEQUENCE [LARGE SCALE GENOMIC DNA]</scope>
    <source>
        <strain evidence="3 4">MD-312</strain>
    </source>
</reference>
<feature type="compositionally biased region" description="Low complexity" evidence="1">
    <location>
        <begin position="226"/>
        <end position="253"/>
    </location>
</feature>
<evidence type="ECO:0000256" key="1">
    <source>
        <dbReference type="SAM" id="MobiDB-lite"/>
    </source>
</evidence>
<evidence type="ECO:0000313" key="3">
    <source>
        <dbReference type="EMBL" id="KIJ61837.1"/>
    </source>
</evidence>
<dbReference type="InterPro" id="IPR015661">
    <property type="entry name" value="Bub1/Mad3"/>
</dbReference>
<dbReference type="PROSITE" id="PS51489">
    <property type="entry name" value="BUB1_N"/>
    <property type="match status" value="1"/>
</dbReference>
<dbReference type="FunFam" id="1.25.40.430:FF:000003">
    <property type="entry name" value="Checkpoint serine/threonine-protein kinase BUB1"/>
    <property type="match status" value="1"/>
</dbReference>
<dbReference type="PANTHER" id="PTHR14030:SF4">
    <property type="entry name" value="BUB1 KINASE, ISOFORM A-RELATED"/>
    <property type="match status" value="1"/>
</dbReference>
<dbReference type="GO" id="GO:0051754">
    <property type="term" value="P:meiotic sister chromatid cohesion, centromeric"/>
    <property type="evidence" value="ECO:0007669"/>
    <property type="project" value="TreeGrafter"/>
</dbReference>
<dbReference type="OrthoDB" id="248495at2759"/>
<protein>
    <submittedName>
        <fullName evidence="3">Unplaced genomic scaffold scaffold_25, whole genome shotgun sequence</fullName>
    </submittedName>
</protein>
<dbReference type="GO" id="GO:0005634">
    <property type="term" value="C:nucleus"/>
    <property type="evidence" value="ECO:0007669"/>
    <property type="project" value="TreeGrafter"/>
</dbReference>
<dbReference type="HOGENOM" id="CLU_043742_0_0_1"/>
<dbReference type="GO" id="GO:0004672">
    <property type="term" value="F:protein kinase activity"/>
    <property type="evidence" value="ECO:0007669"/>
    <property type="project" value="TreeGrafter"/>
</dbReference>
<evidence type="ECO:0000259" key="2">
    <source>
        <dbReference type="PROSITE" id="PS51489"/>
    </source>
</evidence>
<feature type="compositionally biased region" description="Low complexity" evidence="1">
    <location>
        <begin position="327"/>
        <end position="344"/>
    </location>
</feature>
<dbReference type="PANTHER" id="PTHR14030">
    <property type="entry name" value="MITOTIC CHECKPOINT SERINE/THREONINE-PROTEIN KINASE BUB1"/>
    <property type="match status" value="1"/>
</dbReference>
<sequence>MSESEGVEQDVFTESPPIVDIEVLEAAKENIQPLASGRRVTSLSAILTTPHAQRDAQLGAARKRHRLNVEIALQDEDDDPLEAYVRFVNWTVESYPQGQSADSGLLELLEEATRVLKDNRDGMWRGEIKYLKLWVLYASFVEKQTMIYRFLLANDIGTSHALLYEEYAAVLERAGRKSDADAIFLLGIARQAQPLDHLQSKHAEFQKRMMSSIAMPPPPVPEPSSRRAALGMTSSSSSGSSGSLARARAPSSSQPNDVFGLNPSSSRAVSNSRLQIFVDPTGSEPQDDIRASYPDIGTRKSRVKENVPEVRKAAGTTLKNAGRSRRVASGSSTISASTGSTSTIVPYRDPGPEESVEPESIPHPAVPTSKLPPKTPARSSTVVPFQDPDCRAEGGVPSTPRFTPFRDEPDTPSTSAGVSAPETVMKPKAGGGKGLAVLSEAEALRKDPLKNYSVDDLVDD</sequence>